<keyword evidence="1" id="KW-0175">Coiled coil</keyword>
<name>A0A9P6NFM3_9BASI</name>
<dbReference type="AlphaFoldDB" id="A0A9P6NFM3"/>
<feature type="compositionally biased region" description="Polar residues" evidence="2">
    <location>
        <begin position="552"/>
        <end position="574"/>
    </location>
</feature>
<evidence type="ECO:0000313" key="4">
    <source>
        <dbReference type="Proteomes" id="UP000886653"/>
    </source>
</evidence>
<evidence type="ECO:0000256" key="2">
    <source>
        <dbReference type="SAM" id="MobiDB-lite"/>
    </source>
</evidence>
<proteinExistence type="predicted"/>
<feature type="region of interest" description="Disordered" evidence="2">
    <location>
        <begin position="601"/>
        <end position="643"/>
    </location>
</feature>
<feature type="region of interest" description="Disordered" evidence="2">
    <location>
        <begin position="504"/>
        <end position="574"/>
    </location>
</feature>
<dbReference type="InterPro" id="IPR007145">
    <property type="entry name" value="MAP65_Ase1_PRC1"/>
</dbReference>
<comment type="caution">
    <text evidence="3">The sequence shown here is derived from an EMBL/GenBank/DDBJ whole genome shotgun (WGS) entry which is preliminary data.</text>
</comment>
<dbReference type="GO" id="GO:0051256">
    <property type="term" value="P:mitotic spindle midzone assembly"/>
    <property type="evidence" value="ECO:0007669"/>
    <property type="project" value="TreeGrafter"/>
</dbReference>
<dbReference type="Gene3D" id="1.20.58.1520">
    <property type="match status" value="1"/>
</dbReference>
<feature type="compositionally biased region" description="Polar residues" evidence="2">
    <location>
        <begin position="718"/>
        <end position="746"/>
    </location>
</feature>
<feature type="region of interest" description="Disordered" evidence="2">
    <location>
        <begin position="704"/>
        <end position="787"/>
    </location>
</feature>
<accession>A0A9P6NFM3</accession>
<evidence type="ECO:0000313" key="3">
    <source>
        <dbReference type="EMBL" id="KAG0142820.1"/>
    </source>
</evidence>
<organism evidence="3 4">
    <name type="scientific">Cronartium quercuum f. sp. fusiforme G11</name>
    <dbReference type="NCBI Taxonomy" id="708437"/>
    <lineage>
        <taxon>Eukaryota</taxon>
        <taxon>Fungi</taxon>
        <taxon>Dikarya</taxon>
        <taxon>Basidiomycota</taxon>
        <taxon>Pucciniomycotina</taxon>
        <taxon>Pucciniomycetes</taxon>
        <taxon>Pucciniales</taxon>
        <taxon>Coleosporiaceae</taxon>
        <taxon>Cronartium</taxon>
    </lineage>
</organism>
<sequence>MENQSSNTIISDQSITLDPLQHLSNTLTYHQHRLIRLYTSLGHSEPTLLVSGKITELHTSILKIIDEQAKQAEEEVLKLNQKIENIIKNIKSLRSRLDNHSLHHLDLEPLNGTESLVPRLDRLKSIENDLNLLKEEREIEIGKLLNQFESYSPIFGSEYINQLIHSKVITQNEEIESFGNNLSLDYISKLSKDYKKIEIETVNRNETLQKNIESIYNLWMDLGMENNLTTDENQFNQEILNHLGLLNNQTQIKPIKMLPTNDNIKIANEKRIELENECKRRAELIQSIYDELYPLWTNLGISEEEQEEFIESWSGLNSDSIEAYQIELNRMKEERKNHLESFINSKRVEICNIWDQLFLDDLSRQSSIIMKSTDYSEDLLTAHETLLNQLQVELNDKQAVLKYLEPYLNLLKEAEELQIPPSDNVLKKAAEKDPDRYAKGKKHDPGKLLREEKIRKKIKVQKPRLEKNLKEGIFNWENERGVPFLVNGSRFLDDLEIRLVQESASKDQRSNKVGPSTIKRQQTGTASRDTSPVKRIRAGTISSKSKPPVSIRGNSNPFGTSSDHPPGSTISSSRYNMRLIPQRTGSSMSCYNPVTPTPAYTHSVYSSRPPSRNTSNIPKLPPPSSTRPPSVCSSVFTAPPPTGQALVQRTLNSKSESLNQLPTTQNPTPNVIHTNPPTNLIQQIPPSDLIQKNPTPTLIQQIPTPNLNQPNPPTTLIQQIPSHPSNSSLKPSIQPSLQIPINSTVQVPRKSSFRPRPSTLPAPRRTGNISGSTNTIDSHVLPPPAEL</sequence>
<feature type="coiled-coil region" evidence="1">
    <location>
        <begin position="62"/>
        <end position="96"/>
    </location>
</feature>
<dbReference type="PANTHER" id="PTHR19321:SF41">
    <property type="entry name" value="FASCETTO-RELATED"/>
    <property type="match status" value="1"/>
</dbReference>
<feature type="compositionally biased region" description="Polar residues" evidence="2">
    <location>
        <begin position="601"/>
        <end position="617"/>
    </location>
</feature>
<keyword evidence="4" id="KW-1185">Reference proteome</keyword>
<dbReference type="GO" id="GO:1990023">
    <property type="term" value="C:mitotic spindle midzone"/>
    <property type="evidence" value="ECO:0007669"/>
    <property type="project" value="TreeGrafter"/>
</dbReference>
<reference evidence="3" key="1">
    <citation type="submission" date="2013-11" db="EMBL/GenBank/DDBJ databases">
        <title>Genome sequence of the fusiform rust pathogen reveals effectors for host alternation and coevolution with pine.</title>
        <authorList>
            <consortium name="DOE Joint Genome Institute"/>
            <person name="Smith K."/>
            <person name="Pendleton A."/>
            <person name="Kubisiak T."/>
            <person name="Anderson C."/>
            <person name="Salamov A."/>
            <person name="Aerts A."/>
            <person name="Riley R."/>
            <person name="Clum A."/>
            <person name="Lindquist E."/>
            <person name="Ence D."/>
            <person name="Campbell M."/>
            <person name="Kronenberg Z."/>
            <person name="Feau N."/>
            <person name="Dhillon B."/>
            <person name="Hamelin R."/>
            <person name="Burleigh J."/>
            <person name="Smith J."/>
            <person name="Yandell M."/>
            <person name="Nelson C."/>
            <person name="Grigoriev I."/>
            <person name="Davis J."/>
        </authorList>
    </citation>
    <scope>NUCLEOTIDE SEQUENCE</scope>
    <source>
        <strain evidence="3">G11</strain>
    </source>
</reference>
<dbReference type="EMBL" id="MU167337">
    <property type="protein sequence ID" value="KAG0142820.1"/>
    <property type="molecule type" value="Genomic_DNA"/>
</dbReference>
<feature type="compositionally biased region" description="Polar residues" evidence="2">
    <location>
        <begin position="767"/>
        <end position="777"/>
    </location>
</feature>
<gene>
    <name evidence="3" type="ORF">CROQUDRAFT_135354</name>
</gene>
<dbReference type="PANTHER" id="PTHR19321">
    <property type="entry name" value="PROTEIN REGULATOR OF CYTOKINESIS 1 PRC1-RELATED"/>
    <property type="match status" value="1"/>
</dbReference>
<protein>
    <submittedName>
        <fullName evidence="3">Uncharacterized protein</fullName>
    </submittedName>
</protein>
<dbReference type="GO" id="GO:0005737">
    <property type="term" value="C:cytoplasm"/>
    <property type="evidence" value="ECO:0007669"/>
    <property type="project" value="TreeGrafter"/>
</dbReference>
<dbReference type="Proteomes" id="UP000886653">
    <property type="component" value="Unassembled WGS sequence"/>
</dbReference>
<dbReference type="GO" id="GO:0008017">
    <property type="term" value="F:microtubule binding"/>
    <property type="evidence" value="ECO:0007669"/>
    <property type="project" value="InterPro"/>
</dbReference>
<feature type="compositionally biased region" description="Polar residues" evidence="2">
    <location>
        <begin position="511"/>
        <end position="530"/>
    </location>
</feature>
<dbReference type="Pfam" id="PF03999">
    <property type="entry name" value="MAP65_ASE1"/>
    <property type="match status" value="1"/>
</dbReference>
<dbReference type="OrthoDB" id="642895at2759"/>
<feature type="compositionally biased region" description="Low complexity" evidence="2">
    <location>
        <begin position="704"/>
        <end position="717"/>
    </location>
</feature>
<evidence type="ECO:0000256" key="1">
    <source>
        <dbReference type="SAM" id="Coils"/>
    </source>
</evidence>